<dbReference type="Gene3D" id="3.30.70.260">
    <property type="match status" value="1"/>
</dbReference>
<dbReference type="GO" id="GO:0004751">
    <property type="term" value="F:ribose-5-phosphate isomerase activity"/>
    <property type="evidence" value="ECO:0007669"/>
    <property type="project" value="UniProtKB-EC"/>
</dbReference>
<dbReference type="SUPFAM" id="SSF75445">
    <property type="entry name" value="D-ribose-5-phosphate isomerase (RpiA), lid domain"/>
    <property type="match status" value="1"/>
</dbReference>
<protein>
    <recommendedName>
        <fullName evidence="4">ribose-5-phosphate isomerase</fullName>
        <ecNumber evidence="4">5.3.1.6</ecNumber>
    </recommendedName>
</protein>
<accession>A0A7I8K9X8</accession>
<dbReference type="Proteomes" id="UP000663760">
    <property type="component" value="Chromosome 4"/>
</dbReference>
<evidence type="ECO:0000313" key="7">
    <source>
        <dbReference type="Proteomes" id="UP000663760"/>
    </source>
</evidence>
<dbReference type="AlphaFoldDB" id="A0A7I8K9X8"/>
<dbReference type="Pfam" id="PF06026">
    <property type="entry name" value="Rib_5-P_isom_A"/>
    <property type="match status" value="1"/>
</dbReference>
<name>A0A7I8K9X8_SPIIN</name>
<dbReference type="GO" id="GO:0009052">
    <property type="term" value="P:pentose-phosphate shunt, non-oxidative branch"/>
    <property type="evidence" value="ECO:0007669"/>
    <property type="project" value="InterPro"/>
</dbReference>
<comment type="pathway">
    <text evidence="2">Carbohydrate degradation; pentose phosphate pathway; D-ribose 5-phosphate from D-ribulose 5-phosphate (non-oxidative stage): step 1/1.</text>
</comment>
<keyword evidence="7" id="KW-1185">Reference proteome</keyword>
<dbReference type="UniPathway" id="UPA00115">
    <property type="reaction ID" value="UER00412"/>
</dbReference>
<comment type="similarity">
    <text evidence="3">Belongs to the ribose 5-phosphate isomerase family.</text>
</comment>
<evidence type="ECO:0000256" key="5">
    <source>
        <dbReference type="ARBA" id="ARBA00023235"/>
    </source>
</evidence>
<dbReference type="InterPro" id="IPR037171">
    <property type="entry name" value="NagB/RpiA_transferase-like"/>
</dbReference>
<evidence type="ECO:0000313" key="6">
    <source>
        <dbReference type="EMBL" id="CAA7394086.1"/>
    </source>
</evidence>
<dbReference type="EC" id="5.3.1.6" evidence="4"/>
<sequence length="304" mass="31736">MASTSAAASCCVHSLRSASLRRSFPVFGGRVVLPAGRGRVRVGVGTGAMACAADGVSKLLEAAKHTVDNYIKNGMMVGLGSGPASCMAIHYLGGLMKEGALTDIVGIPTSISSASEAAKAGIPLDHFRDSLQIDFAFDDADVVEEGTLAAVIGRRKLEGGESIMEEKSIIRSAGQLAFIVDEDQYSINPDGSVPVLIESGNWLETAEEIDDLFLGDAEVWRRPATGYAGPSGGDFPLVTKEGHHVLDVIFTSPIRDLTQVAAELDRIDGVVDHGVVSGLPCTTVIASEDGLRVVDNFPVNAASP</sequence>
<dbReference type="InterPro" id="IPR004788">
    <property type="entry name" value="Ribose5P_isomerase_type_A"/>
</dbReference>
<dbReference type="OrthoDB" id="1555531at2759"/>
<proteinExistence type="inferred from homology"/>
<dbReference type="Gene3D" id="3.40.50.1360">
    <property type="match status" value="1"/>
</dbReference>
<organism evidence="6 7">
    <name type="scientific">Spirodela intermedia</name>
    <name type="common">Intermediate duckweed</name>
    <dbReference type="NCBI Taxonomy" id="51605"/>
    <lineage>
        <taxon>Eukaryota</taxon>
        <taxon>Viridiplantae</taxon>
        <taxon>Streptophyta</taxon>
        <taxon>Embryophyta</taxon>
        <taxon>Tracheophyta</taxon>
        <taxon>Spermatophyta</taxon>
        <taxon>Magnoliopsida</taxon>
        <taxon>Liliopsida</taxon>
        <taxon>Araceae</taxon>
        <taxon>Lemnoideae</taxon>
        <taxon>Spirodela</taxon>
    </lineage>
</organism>
<evidence type="ECO:0000256" key="3">
    <source>
        <dbReference type="ARBA" id="ARBA00008088"/>
    </source>
</evidence>
<dbReference type="PANTHER" id="PTHR43748">
    <property type="entry name" value="RIBOSE-5-PHOSPHATE ISOMERASE 3, CHLOROPLASTIC-RELATED"/>
    <property type="match status" value="1"/>
</dbReference>
<evidence type="ECO:0000256" key="1">
    <source>
        <dbReference type="ARBA" id="ARBA00001713"/>
    </source>
</evidence>
<dbReference type="EMBL" id="LR746267">
    <property type="protein sequence ID" value="CAA7394086.1"/>
    <property type="molecule type" value="Genomic_DNA"/>
</dbReference>
<gene>
    <name evidence="6" type="ORF">SI8410_04004747</name>
</gene>
<reference evidence="6" key="1">
    <citation type="submission" date="2020-02" db="EMBL/GenBank/DDBJ databases">
        <authorList>
            <person name="Scholz U."/>
            <person name="Mascher M."/>
            <person name="Fiebig A."/>
        </authorList>
    </citation>
    <scope>NUCLEOTIDE SEQUENCE</scope>
</reference>
<evidence type="ECO:0000256" key="2">
    <source>
        <dbReference type="ARBA" id="ARBA00004988"/>
    </source>
</evidence>
<comment type="catalytic activity">
    <reaction evidence="1">
        <text>aldehydo-D-ribose 5-phosphate = D-ribulose 5-phosphate</text>
        <dbReference type="Rhea" id="RHEA:14657"/>
        <dbReference type="ChEBI" id="CHEBI:58121"/>
        <dbReference type="ChEBI" id="CHEBI:58273"/>
        <dbReference type="EC" id="5.3.1.6"/>
    </reaction>
</comment>
<keyword evidence="5" id="KW-0413">Isomerase</keyword>
<dbReference type="SUPFAM" id="SSF100950">
    <property type="entry name" value="NagB/RpiA/CoA transferase-like"/>
    <property type="match status" value="1"/>
</dbReference>
<evidence type="ECO:0000256" key="4">
    <source>
        <dbReference type="ARBA" id="ARBA00011959"/>
    </source>
</evidence>
<dbReference type="InterPro" id="IPR050262">
    <property type="entry name" value="Ribose-5P_isomerase"/>
</dbReference>
<dbReference type="PANTHER" id="PTHR43748:SF1">
    <property type="entry name" value="RIBOSE-5-PHOSPHATE ISOMERASE 4, CHLOROPLASTIC-RELATED"/>
    <property type="match status" value="1"/>
</dbReference>